<dbReference type="EnsemblProtists" id="EKX35628">
    <property type="protein sequence ID" value="EKX35628"/>
    <property type="gene ID" value="GUITHDRAFT_118228"/>
</dbReference>
<reference evidence="4" key="2">
    <citation type="submission" date="2012-11" db="EMBL/GenBank/DDBJ databases">
        <authorList>
            <person name="Kuo A."/>
            <person name="Curtis B.A."/>
            <person name="Tanifuji G."/>
            <person name="Burki F."/>
            <person name="Gruber A."/>
            <person name="Irimia M."/>
            <person name="Maruyama S."/>
            <person name="Arias M.C."/>
            <person name="Ball S.G."/>
            <person name="Gile G.H."/>
            <person name="Hirakawa Y."/>
            <person name="Hopkins J.F."/>
            <person name="Rensing S.A."/>
            <person name="Schmutz J."/>
            <person name="Symeonidi A."/>
            <person name="Elias M."/>
            <person name="Eveleigh R.J."/>
            <person name="Herman E.K."/>
            <person name="Klute M.J."/>
            <person name="Nakayama T."/>
            <person name="Obornik M."/>
            <person name="Reyes-Prieto A."/>
            <person name="Armbrust E.V."/>
            <person name="Aves S.J."/>
            <person name="Beiko R.G."/>
            <person name="Coutinho P."/>
            <person name="Dacks J.B."/>
            <person name="Durnford D.G."/>
            <person name="Fast N.M."/>
            <person name="Green B.R."/>
            <person name="Grisdale C."/>
            <person name="Hempe F."/>
            <person name="Henrissat B."/>
            <person name="Hoppner M.P."/>
            <person name="Ishida K.-I."/>
            <person name="Kim E."/>
            <person name="Koreny L."/>
            <person name="Kroth P.G."/>
            <person name="Liu Y."/>
            <person name="Malik S.-B."/>
            <person name="Maier U.G."/>
            <person name="McRose D."/>
            <person name="Mock T."/>
            <person name="Neilson J.A."/>
            <person name="Onodera N.T."/>
            <person name="Poole A.M."/>
            <person name="Pritham E.J."/>
            <person name="Richards T.A."/>
            <person name="Rocap G."/>
            <person name="Roy S.W."/>
            <person name="Sarai C."/>
            <person name="Schaack S."/>
            <person name="Shirato S."/>
            <person name="Slamovits C.H."/>
            <person name="Spencer D.F."/>
            <person name="Suzuki S."/>
            <person name="Worden A.Z."/>
            <person name="Zauner S."/>
            <person name="Barry K."/>
            <person name="Bell C."/>
            <person name="Bharti A.K."/>
            <person name="Crow J.A."/>
            <person name="Grimwood J."/>
            <person name="Kramer R."/>
            <person name="Lindquist E."/>
            <person name="Lucas S."/>
            <person name="Salamov A."/>
            <person name="McFadden G.I."/>
            <person name="Lane C.E."/>
            <person name="Keeling P.J."/>
            <person name="Gray M.W."/>
            <person name="Grigoriev I.V."/>
            <person name="Archibald J.M."/>
        </authorList>
    </citation>
    <scope>NUCLEOTIDE SEQUENCE</scope>
    <source>
        <strain evidence="4">CCMP2712</strain>
    </source>
</reference>
<gene>
    <name evidence="2" type="ORF">GUITHDRAFT_118228</name>
</gene>
<dbReference type="InterPro" id="IPR046341">
    <property type="entry name" value="SET_dom_sf"/>
</dbReference>
<dbReference type="RefSeq" id="XP_005822608.1">
    <property type="nucleotide sequence ID" value="XM_005822551.1"/>
</dbReference>
<accession>L1IHA8</accession>
<reference evidence="2 4" key="1">
    <citation type="journal article" date="2012" name="Nature">
        <title>Algal genomes reveal evolutionary mosaicism and the fate of nucleomorphs.</title>
        <authorList>
            <consortium name="DOE Joint Genome Institute"/>
            <person name="Curtis B.A."/>
            <person name="Tanifuji G."/>
            <person name="Burki F."/>
            <person name="Gruber A."/>
            <person name="Irimia M."/>
            <person name="Maruyama S."/>
            <person name="Arias M.C."/>
            <person name="Ball S.G."/>
            <person name="Gile G.H."/>
            <person name="Hirakawa Y."/>
            <person name="Hopkins J.F."/>
            <person name="Kuo A."/>
            <person name="Rensing S.A."/>
            <person name="Schmutz J."/>
            <person name="Symeonidi A."/>
            <person name="Elias M."/>
            <person name="Eveleigh R.J."/>
            <person name="Herman E.K."/>
            <person name="Klute M.J."/>
            <person name="Nakayama T."/>
            <person name="Obornik M."/>
            <person name="Reyes-Prieto A."/>
            <person name="Armbrust E.V."/>
            <person name="Aves S.J."/>
            <person name="Beiko R.G."/>
            <person name="Coutinho P."/>
            <person name="Dacks J.B."/>
            <person name="Durnford D.G."/>
            <person name="Fast N.M."/>
            <person name="Green B.R."/>
            <person name="Grisdale C.J."/>
            <person name="Hempel F."/>
            <person name="Henrissat B."/>
            <person name="Hoppner M.P."/>
            <person name="Ishida K."/>
            <person name="Kim E."/>
            <person name="Koreny L."/>
            <person name="Kroth P.G."/>
            <person name="Liu Y."/>
            <person name="Malik S.B."/>
            <person name="Maier U.G."/>
            <person name="McRose D."/>
            <person name="Mock T."/>
            <person name="Neilson J.A."/>
            <person name="Onodera N.T."/>
            <person name="Poole A.M."/>
            <person name="Pritham E.J."/>
            <person name="Richards T.A."/>
            <person name="Rocap G."/>
            <person name="Roy S.W."/>
            <person name="Sarai C."/>
            <person name="Schaack S."/>
            <person name="Shirato S."/>
            <person name="Slamovits C.H."/>
            <person name="Spencer D.F."/>
            <person name="Suzuki S."/>
            <person name="Worden A.Z."/>
            <person name="Zauner S."/>
            <person name="Barry K."/>
            <person name="Bell C."/>
            <person name="Bharti A.K."/>
            <person name="Crow J.A."/>
            <person name="Grimwood J."/>
            <person name="Kramer R."/>
            <person name="Lindquist E."/>
            <person name="Lucas S."/>
            <person name="Salamov A."/>
            <person name="McFadden G.I."/>
            <person name="Lane C.E."/>
            <person name="Keeling P.J."/>
            <person name="Gray M.W."/>
            <person name="Grigoriev I.V."/>
            <person name="Archibald J.M."/>
        </authorList>
    </citation>
    <scope>NUCLEOTIDE SEQUENCE</scope>
    <source>
        <strain evidence="2 4">CCMP2712</strain>
    </source>
</reference>
<organism evidence="2">
    <name type="scientific">Guillardia theta (strain CCMP2712)</name>
    <name type="common">Cryptophyte</name>
    <dbReference type="NCBI Taxonomy" id="905079"/>
    <lineage>
        <taxon>Eukaryota</taxon>
        <taxon>Cryptophyceae</taxon>
        <taxon>Pyrenomonadales</taxon>
        <taxon>Geminigeraceae</taxon>
        <taxon>Guillardia</taxon>
    </lineage>
</organism>
<proteinExistence type="predicted"/>
<dbReference type="Proteomes" id="UP000011087">
    <property type="component" value="Unassembled WGS sequence"/>
</dbReference>
<dbReference type="KEGG" id="gtt:GUITHDRAFT_118228"/>
<evidence type="ECO:0000313" key="3">
    <source>
        <dbReference type="EnsemblProtists" id="EKX35628"/>
    </source>
</evidence>
<feature type="domain" description="SET" evidence="1">
    <location>
        <begin position="74"/>
        <end position="196"/>
    </location>
</feature>
<dbReference type="Gene3D" id="2.170.270.10">
    <property type="entry name" value="SET domain"/>
    <property type="match status" value="1"/>
</dbReference>
<evidence type="ECO:0000259" key="1">
    <source>
        <dbReference type="PROSITE" id="PS50280"/>
    </source>
</evidence>
<dbReference type="Pfam" id="PF00856">
    <property type="entry name" value="SET"/>
    <property type="match status" value="1"/>
</dbReference>
<protein>
    <recommendedName>
        <fullName evidence="1">SET domain-containing protein</fullName>
    </recommendedName>
</protein>
<dbReference type="AlphaFoldDB" id="L1IHA8"/>
<keyword evidence="4" id="KW-1185">Reference proteome</keyword>
<dbReference type="PROSITE" id="PS50280">
    <property type="entry name" value="SET"/>
    <property type="match status" value="1"/>
</dbReference>
<dbReference type="InterPro" id="IPR001214">
    <property type="entry name" value="SET_dom"/>
</dbReference>
<dbReference type="GeneID" id="17292366"/>
<dbReference type="OrthoDB" id="5560686at2759"/>
<name>L1IHA8_GUITC</name>
<sequence>MDMLAAAGFRARKVRDRARGKSKREDLEVEEEHNVSSKKLILGIDVPCSVVEYHTEDKLHRPRVFGKNKNVRLPALQLRRSNIPFGGLGVFAKERIEKGAWITEYGGEVIGRENLCIDSRLRGKWNLDYYVGNHMLGGFFNDAYGTPFSLNSTYVEVEGKVGFQPPYAGAPYISKRIFLRATADIEAGEELFVSYGQTYHVLHFNPTHEH</sequence>
<dbReference type="SUPFAM" id="SSF82199">
    <property type="entry name" value="SET domain"/>
    <property type="match status" value="1"/>
</dbReference>
<dbReference type="SMART" id="SM00317">
    <property type="entry name" value="SET"/>
    <property type="match status" value="1"/>
</dbReference>
<evidence type="ECO:0000313" key="2">
    <source>
        <dbReference type="EMBL" id="EKX35628.1"/>
    </source>
</evidence>
<dbReference type="EMBL" id="JH993087">
    <property type="protein sequence ID" value="EKX35628.1"/>
    <property type="molecule type" value="Genomic_DNA"/>
</dbReference>
<reference evidence="3" key="3">
    <citation type="submission" date="2016-03" db="UniProtKB">
        <authorList>
            <consortium name="EnsemblProtists"/>
        </authorList>
    </citation>
    <scope>IDENTIFICATION</scope>
</reference>
<evidence type="ECO:0000313" key="4">
    <source>
        <dbReference type="Proteomes" id="UP000011087"/>
    </source>
</evidence>
<dbReference type="HOGENOM" id="CLU_1312240_0_0_1"/>
<dbReference type="PaxDb" id="55529-EKX35628"/>